<evidence type="ECO:0000313" key="2">
    <source>
        <dbReference type="Proteomes" id="UP001146120"/>
    </source>
</evidence>
<gene>
    <name evidence="1" type="ORF">N0F65_001483</name>
</gene>
<evidence type="ECO:0000313" key="1">
    <source>
        <dbReference type="EMBL" id="DBA00288.1"/>
    </source>
</evidence>
<reference evidence="1" key="1">
    <citation type="submission" date="2022-11" db="EMBL/GenBank/DDBJ databases">
        <authorList>
            <person name="Morgan W.R."/>
            <person name="Tartar A."/>
        </authorList>
    </citation>
    <scope>NUCLEOTIDE SEQUENCE</scope>
    <source>
        <strain evidence="1">ARSEF 373</strain>
    </source>
</reference>
<accession>A0AAV2Z4L0</accession>
<dbReference type="Proteomes" id="UP001146120">
    <property type="component" value="Unassembled WGS sequence"/>
</dbReference>
<proteinExistence type="predicted"/>
<dbReference type="AlphaFoldDB" id="A0AAV2Z4L0"/>
<sequence>MSHGLEWALNACHLRKSNPISIVLMDHGRIRSTASSTTRQLLILTCGTTNSTLPPSHGVRQLNSFKLRRSQPAWSTTHRALLI</sequence>
<keyword evidence="2" id="KW-1185">Reference proteome</keyword>
<comment type="caution">
    <text evidence="1">The sequence shown here is derived from an EMBL/GenBank/DDBJ whole genome shotgun (WGS) entry which is preliminary data.</text>
</comment>
<name>A0AAV2Z4L0_9STRA</name>
<dbReference type="EMBL" id="DAKRPA010000066">
    <property type="protein sequence ID" value="DBA00288.1"/>
    <property type="molecule type" value="Genomic_DNA"/>
</dbReference>
<protein>
    <submittedName>
        <fullName evidence="1">Uncharacterized protein</fullName>
    </submittedName>
</protein>
<reference evidence="1" key="2">
    <citation type="journal article" date="2023" name="Microbiol Resour">
        <title>Decontamination and Annotation of the Draft Genome Sequence of the Oomycete Lagenidium giganteum ARSEF 373.</title>
        <authorList>
            <person name="Morgan W.R."/>
            <person name="Tartar A."/>
        </authorList>
    </citation>
    <scope>NUCLEOTIDE SEQUENCE</scope>
    <source>
        <strain evidence="1">ARSEF 373</strain>
    </source>
</reference>
<organism evidence="1 2">
    <name type="scientific">Lagenidium giganteum</name>
    <dbReference type="NCBI Taxonomy" id="4803"/>
    <lineage>
        <taxon>Eukaryota</taxon>
        <taxon>Sar</taxon>
        <taxon>Stramenopiles</taxon>
        <taxon>Oomycota</taxon>
        <taxon>Peronosporomycetes</taxon>
        <taxon>Pythiales</taxon>
        <taxon>Pythiaceae</taxon>
    </lineage>
</organism>